<protein>
    <submittedName>
        <fullName evidence="1">Uncharacterized protein</fullName>
    </submittedName>
</protein>
<dbReference type="EMBL" id="JAMKFB020000017">
    <property type="protein sequence ID" value="KAL0170505.1"/>
    <property type="molecule type" value="Genomic_DNA"/>
</dbReference>
<reference evidence="1 2" key="1">
    <citation type="submission" date="2024-05" db="EMBL/GenBank/DDBJ databases">
        <title>Genome sequencing and assembly of Indian major carp, Cirrhinus mrigala (Hamilton, 1822).</title>
        <authorList>
            <person name="Mohindra V."/>
            <person name="Chowdhury L.M."/>
            <person name="Lal K."/>
            <person name="Jena J.K."/>
        </authorList>
    </citation>
    <scope>NUCLEOTIDE SEQUENCE [LARGE SCALE GENOMIC DNA]</scope>
    <source>
        <strain evidence="1">CM1030</strain>
        <tissue evidence="1">Blood</tissue>
    </source>
</reference>
<evidence type="ECO:0000313" key="1">
    <source>
        <dbReference type="EMBL" id="KAL0170505.1"/>
    </source>
</evidence>
<keyword evidence="2" id="KW-1185">Reference proteome</keyword>
<dbReference type="AlphaFoldDB" id="A0ABD0P994"/>
<sequence>DCGDDVSNWLTRYLESDKTVRLVHFEPHLKPQRPSEKEPLFPKDEEVRWTAMY</sequence>
<proteinExistence type="predicted"/>
<accession>A0ABD0P994</accession>
<evidence type="ECO:0000313" key="2">
    <source>
        <dbReference type="Proteomes" id="UP001529510"/>
    </source>
</evidence>
<dbReference type="Proteomes" id="UP001529510">
    <property type="component" value="Unassembled WGS sequence"/>
</dbReference>
<feature type="non-terminal residue" evidence="1">
    <location>
        <position position="1"/>
    </location>
</feature>
<dbReference type="SUPFAM" id="SSF141673">
    <property type="entry name" value="MOSC N-terminal domain-like"/>
    <property type="match status" value="1"/>
</dbReference>
<name>A0ABD0P994_CIRMR</name>
<comment type="caution">
    <text evidence="1">The sequence shown here is derived from an EMBL/GenBank/DDBJ whole genome shotgun (WGS) entry which is preliminary data.</text>
</comment>
<gene>
    <name evidence="1" type="ORF">M9458_035101</name>
</gene>
<organism evidence="1 2">
    <name type="scientific">Cirrhinus mrigala</name>
    <name type="common">Mrigala</name>
    <dbReference type="NCBI Taxonomy" id="683832"/>
    <lineage>
        <taxon>Eukaryota</taxon>
        <taxon>Metazoa</taxon>
        <taxon>Chordata</taxon>
        <taxon>Craniata</taxon>
        <taxon>Vertebrata</taxon>
        <taxon>Euteleostomi</taxon>
        <taxon>Actinopterygii</taxon>
        <taxon>Neopterygii</taxon>
        <taxon>Teleostei</taxon>
        <taxon>Ostariophysi</taxon>
        <taxon>Cypriniformes</taxon>
        <taxon>Cyprinidae</taxon>
        <taxon>Labeoninae</taxon>
        <taxon>Labeonini</taxon>
        <taxon>Cirrhinus</taxon>
    </lineage>
</organism>
<feature type="non-terminal residue" evidence="1">
    <location>
        <position position="53"/>
    </location>
</feature>